<accession>A0A1S8NI01</accession>
<dbReference type="RefSeq" id="WP_176127308.1">
    <property type="nucleotide sequence ID" value="NZ_LZYZ01000001.1"/>
</dbReference>
<organism evidence="3 4">
    <name type="scientific">Clostridium saccharobutylicum</name>
    <dbReference type="NCBI Taxonomy" id="169679"/>
    <lineage>
        <taxon>Bacteria</taxon>
        <taxon>Bacillati</taxon>
        <taxon>Bacillota</taxon>
        <taxon>Clostridia</taxon>
        <taxon>Eubacteriales</taxon>
        <taxon>Clostridiaceae</taxon>
        <taxon>Clostridium</taxon>
    </lineage>
</organism>
<dbReference type="Proteomes" id="UP000191154">
    <property type="component" value="Unassembled WGS sequence"/>
</dbReference>
<dbReference type="Pfam" id="PF01337">
    <property type="entry name" value="Barstar"/>
    <property type="match status" value="1"/>
</dbReference>
<feature type="domain" description="Barstar (barnase inhibitor)" evidence="2">
    <location>
        <begin position="172"/>
        <end position="236"/>
    </location>
</feature>
<dbReference type="AlphaFoldDB" id="A0A1S8NI01"/>
<dbReference type="InterPro" id="IPR035905">
    <property type="entry name" value="Barstar-like_sf"/>
</dbReference>
<protein>
    <submittedName>
        <fullName evidence="3">Barstar (Barnase inhibitor)</fullName>
    </submittedName>
</protein>
<sequence length="286" mass="33312">MKYKFSFRCDYELVGYCMDVIGLNADTVIVYNNEECHKVELIDFQVCEEYLEHLRESKSELGESCTIDVLDNEGISIGEYRVYVQKYIKYSGLSEMEKHNNLTLICLLNSAAVGNEIRLWDKWRCTKPNKKNEWVALSNEDRMAWLNIAMKYYISDKRVCNEPYKNIIGGTYYLDGSNITTYESFFCAFGEAMNGPGGYYGFNDSNILDCLTGGFRVCSPFKLIWKNSTVALENLTKSEWQNKIRRNKELYLRIFKDYTHSEPNHSFFSEIIEILIKHGVTIELEP</sequence>
<evidence type="ECO:0000313" key="4">
    <source>
        <dbReference type="Proteomes" id="UP000191154"/>
    </source>
</evidence>
<dbReference type="Gene3D" id="3.30.370.10">
    <property type="entry name" value="Barstar-like"/>
    <property type="match status" value="1"/>
</dbReference>
<proteinExistence type="inferred from homology"/>
<dbReference type="SUPFAM" id="SSF52038">
    <property type="entry name" value="Barstar-related"/>
    <property type="match status" value="1"/>
</dbReference>
<name>A0A1S8NI01_CLOSA</name>
<evidence type="ECO:0000313" key="3">
    <source>
        <dbReference type="EMBL" id="OOM15891.1"/>
    </source>
</evidence>
<gene>
    <name evidence="3" type="ORF">CLOSAC_01620</name>
</gene>
<reference evidence="3 4" key="1">
    <citation type="submission" date="2016-05" db="EMBL/GenBank/DDBJ databases">
        <title>Microbial solvent formation.</title>
        <authorList>
            <person name="Poehlein A."/>
            <person name="Montoya Solano J.D."/>
            <person name="Flitsch S."/>
            <person name="Krabben P."/>
            <person name="Duerre P."/>
            <person name="Daniel R."/>
        </authorList>
    </citation>
    <scope>NUCLEOTIDE SEQUENCE [LARGE SCALE GENOMIC DNA]</scope>
    <source>
        <strain evidence="3 4">L1-8</strain>
    </source>
</reference>
<dbReference type="InterPro" id="IPR000468">
    <property type="entry name" value="Barstar"/>
</dbReference>
<comment type="caution">
    <text evidence="3">The sequence shown here is derived from an EMBL/GenBank/DDBJ whole genome shotgun (WGS) entry which is preliminary data.</text>
</comment>
<comment type="similarity">
    <text evidence="1">Belongs to the barstar family.</text>
</comment>
<evidence type="ECO:0000256" key="1">
    <source>
        <dbReference type="ARBA" id="ARBA00006845"/>
    </source>
</evidence>
<evidence type="ECO:0000259" key="2">
    <source>
        <dbReference type="Pfam" id="PF01337"/>
    </source>
</evidence>
<dbReference type="EMBL" id="LZYZ01000001">
    <property type="protein sequence ID" value="OOM15891.1"/>
    <property type="molecule type" value="Genomic_DNA"/>
</dbReference>